<dbReference type="RefSeq" id="WP_021220184.1">
    <property type="nucleotide sequence ID" value="NZ_CP158373.1"/>
</dbReference>
<protein>
    <submittedName>
        <fullName evidence="1">DUF3509 domain-containing protein</fullName>
    </submittedName>
</protein>
<evidence type="ECO:0000313" key="1">
    <source>
        <dbReference type="EMBL" id="XBY66816.1"/>
    </source>
</evidence>
<sequence length="105" mass="11418">MKPITTYLANSFPEHSVTMSARPGGSLVVCLERAGNRYLRVVAAGALADADQLDALVKQIELDLKLRKGGELWLATDGHRAGIELPTYSGMPLRLGKKPFMARPQ</sequence>
<dbReference type="Pfam" id="PF12021">
    <property type="entry name" value="DUF3509"/>
    <property type="match status" value="1"/>
</dbReference>
<accession>A0AAU7YAS3</accession>
<dbReference type="AlphaFoldDB" id="A0AAU7YAS3"/>
<name>A0AAU7YAS3_9PSED</name>
<organism evidence="1">
    <name type="scientific">Pseudomonas solani</name>
    <dbReference type="NCBI Taxonomy" id="2731552"/>
    <lineage>
        <taxon>Bacteria</taxon>
        <taxon>Pseudomonadati</taxon>
        <taxon>Pseudomonadota</taxon>
        <taxon>Gammaproteobacteria</taxon>
        <taxon>Pseudomonadales</taxon>
        <taxon>Pseudomonadaceae</taxon>
        <taxon>Pseudomonas</taxon>
    </lineage>
</organism>
<reference evidence="1" key="1">
    <citation type="submission" date="2023-08" db="EMBL/GenBank/DDBJ databases">
        <title>Increased levels of nutrients transform a symbiont into a lethal pathobiont.</title>
        <authorList>
            <person name="Lachnit T."/>
            <person name="Ulrich L."/>
            <person name="Willmer F.M."/>
            <person name="Hasenbein T."/>
            <person name="Steiner L.X."/>
            <person name="Wolters M."/>
            <person name="Herbst E.M."/>
            <person name="Deines P."/>
        </authorList>
    </citation>
    <scope>NUCLEOTIDE SEQUENCE</scope>
    <source>
        <strain evidence="1">T3</strain>
    </source>
</reference>
<dbReference type="InterPro" id="IPR021898">
    <property type="entry name" value="DUF3509"/>
</dbReference>
<dbReference type="EMBL" id="CP158373">
    <property type="protein sequence ID" value="XBY66816.1"/>
    <property type="molecule type" value="Genomic_DNA"/>
</dbReference>
<gene>
    <name evidence="1" type="ORF">ABS648_13915</name>
</gene>
<proteinExistence type="predicted"/>